<reference evidence="2" key="2">
    <citation type="submission" date="2025-08" db="UniProtKB">
        <authorList>
            <consortium name="RefSeq"/>
        </authorList>
    </citation>
    <scope>IDENTIFICATION</scope>
    <source>
        <tissue evidence="2">Etiolated seedlings</tissue>
    </source>
</reference>
<dbReference type="OrthoDB" id="666789at2759"/>
<evidence type="ECO:0000313" key="2">
    <source>
        <dbReference type="RefSeq" id="XP_004508867.1"/>
    </source>
</evidence>
<reference evidence="1" key="1">
    <citation type="journal article" date="2013" name="Nat. Biotechnol.">
        <title>Draft genome sequence of chickpea (Cicer arietinum) provides a resource for trait improvement.</title>
        <authorList>
            <person name="Varshney R.K."/>
            <person name="Song C."/>
            <person name="Saxena R.K."/>
            <person name="Azam S."/>
            <person name="Yu S."/>
            <person name="Sharpe A.G."/>
            <person name="Cannon S."/>
            <person name="Baek J."/>
            <person name="Rosen B.D."/>
            <person name="Tar'an B."/>
            <person name="Millan T."/>
            <person name="Zhang X."/>
            <person name="Ramsay L.D."/>
            <person name="Iwata A."/>
            <person name="Wang Y."/>
            <person name="Nelson W."/>
            <person name="Farmer A.D."/>
            <person name="Gaur P.M."/>
            <person name="Soderlund C."/>
            <person name="Penmetsa R.V."/>
            <person name="Xu C."/>
            <person name="Bharti A.K."/>
            <person name="He W."/>
            <person name="Winter P."/>
            <person name="Zhao S."/>
            <person name="Hane J.K."/>
            <person name="Carrasquilla-Garcia N."/>
            <person name="Condie J.A."/>
            <person name="Upadhyaya H.D."/>
            <person name="Luo M.C."/>
            <person name="Thudi M."/>
            <person name="Gowda C.L."/>
            <person name="Singh N.P."/>
            <person name="Lichtenzveig J."/>
            <person name="Gali K.K."/>
            <person name="Rubio J."/>
            <person name="Nadarajan N."/>
            <person name="Dolezel J."/>
            <person name="Bansal K.C."/>
            <person name="Xu X."/>
            <person name="Edwards D."/>
            <person name="Zhang G."/>
            <person name="Kahl G."/>
            <person name="Gil J."/>
            <person name="Singh K.B."/>
            <person name="Datta S.K."/>
            <person name="Jackson S.A."/>
            <person name="Wang J."/>
            <person name="Cook D.R."/>
        </authorList>
    </citation>
    <scope>NUCLEOTIDE SEQUENCE [LARGE SCALE GENOMIC DNA]</scope>
    <source>
        <strain evidence="1">cv. CDC Frontier</strain>
    </source>
</reference>
<dbReference type="RefSeq" id="XP_004508867.1">
    <property type="nucleotide sequence ID" value="XM_004508810.3"/>
</dbReference>
<dbReference type="PANTHER" id="PTHR33095">
    <property type="entry name" value="OS07G0619500 PROTEIN"/>
    <property type="match status" value="1"/>
</dbReference>
<dbReference type="eggNOG" id="ENOG502RXG8">
    <property type="taxonomic scope" value="Eukaryota"/>
</dbReference>
<keyword evidence="1" id="KW-1185">Reference proteome</keyword>
<dbReference type="Proteomes" id="UP000087171">
    <property type="component" value="Chromosome Ca7"/>
</dbReference>
<dbReference type="AlphaFoldDB" id="A0A1S2YRQ8"/>
<name>A0A1S2YRQ8_CICAR</name>
<dbReference type="STRING" id="3827.A0A1S2YRQ8"/>
<dbReference type="Pfam" id="PF07816">
    <property type="entry name" value="DUF1645"/>
    <property type="match status" value="1"/>
</dbReference>
<evidence type="ECO:0000313" key="1">
    <source>
        <dbReference type="Proteomes" id="UP000087171"/>
    </source>
</evidence>
<dbReference type="InterPro" id="IPR012442">
    <property type="entry name" value="DUF1645_plant"/>
</dbReference>
<dbReference type="PANTHER" id="PTHR33095:SF23">
    <property type="entry name" value="DUF1645 FAMILY PROTEIN"/>
    <property type="match status" value="1"/>
</dbReference>
<protein>
    <submittedName>
        <fullName evidence="2">Uncharacterized protein LOC101494945</fullName>
    </submittedName>
</protein>
<proteinExistence type="predicted"/>
<dbReference type="GeneID" id="101494945"/>
<gene>
    <name evidence="2" type="primary">LOC101494945</name>
</gene>
<dbReference type="KEGG" id="cam:101494945"/>
<sequence>MQTEPLHQQQQFSSPSFSSYSSQTLAQIATRVIQQLHTDPNSLNDDTPKLNDAVCDDFDFEFAFASTDFVSCPVSADDIFHNGQITPTYPLFDQTLLNGVVSLSETVPHRRRLPLKKLMEDDGEELDGVAADSYCVWTPPCKKSSSTGSASKRWKFRDLLLRSHSDGKKDSLLFFNSAGKHSSAVDGGTGAAKDGYRSKRKLGISWVVQ</sequence>
<dbReference type="PaxDb" id="3827-XP_004508867.1"/>
<accession>A0A1S2YRQ8</accession>
<organism evidence="1 2">
    <name type="scientific">Cicer arietinum</name>
    <name type="common">Chickpea</name>
    <name type="synonym">Garbanzo</name>
    <dbReference type="NCBI Taxonomy" id="3827"/>
    <lineage>
        <taxon>Eukaryota</taxon>
        <taxon>Viridiplantae</taxon>
        <taxon>Streptophyta</taxon>
        <taxon>Embryophyta</taxon>
        <taxon>Tracheophyta</taxon>
        <taxon>Spermatophyta</taxon>
        <taxon>Magnoliopsida</taxon>
        <taxon>eudicotyledons</taxon>
        <taxon>Gunneridae</taxon>
        <taxon>Pentapetalae</taxon>
        <taxon>rosids</taxon>
        <taxon>fabids</taxon>
        <taxon>Fabales</taxon>
        <taxon>Fabaceae</taxon>
        <taxon>Papilionoideae</taxon>
        <taxon>50 kb inversion clade</taxon>
        <taxon>NPAAA clade</taxon>
        <taxon>Hologalegina</taxon>
        <taxon>IRL clade</taxon>
        <taxon>Cicereae</taxon>
        <taxon>Cicer</taxon>
    </lineage>
</organism>